<dbReference type="InterPro" id="IPR001810">
    <property type="entry name" value="F-box_dom"/>
</dbReference>
<dbReference type="InterPro" id="IPR036047">
    <property type="entry name" value="F-box-like_dom_sf"/>
</dbReference>
<reference evidence="4" key="1">
    <citation type="journal article" date="2014" name="Nat. Commun.">
        <title>The tobacco genome sequence and its comparison with those of tomato and potato.</title>
        <authorList>
            <person name="Sierro N."/>
            <person name="Battey J.N."/>
            <person name="Ouadi S."/>
            <person name="Bakaher N."/>
            <person name="Bovet L."/>
            <person name="Willig A."/>
            <person name="Goepfert S."/>
            <person name="Peitsch M.C."/>
            <person name="Ivanov N.V."/>
        </authorList>
    </citation>
    <scope>NUCLEOTIDE SEQUENCE [LARGE SCALE GENOMIC DNA]</scope>
</reference>
<evidence type="ECO:0000259" key="2">
    <source>
        <dbReference type="Pfam" id="PF00646"/>
    </source>
</evidence>
<dbReference type="GeneID" id="107825542"/>
<dbReference type="OMA" id="MSHARHI"/>
<gene>
    <name evidence="5" type="primary">LOC107825542</name>
</gene>
<dbReference type="InterPro" id="IPR013187">
    <property type="entry name" value="F-box-assoc_dom_typ3"/>
</dbReference>
<dbReference type="AlphaFoldDB" id="A0A1S4D3P6"/>
<sequence length="352" mass="40858">MEKHCSEDIVFEILTWLPAKSLIRFKCISKTWNTLIGHPNLAKLHNTRSQVRPSATHLLFELGIGRDYINVYPVPKNRRVILGPKFTSYLPMPRFSLELAMPRHYSYLRICSNHCNGVVCLYNFRDTQVYLFNVTTREIKALPFSLNQASDPELFLGFDIVLGKYKLLHVFEESNNQLLKSRILTLGTDSWRKIYMPFNFNKPRRCIFLNGMLYSTVSPLTYFYFNFIKEKFEKLPGPQRSTCLTRLNIMQTALRGKLVMDWVFSQGMNQQRNMIYDDTNKVFKELNNSFPKLEKVAFNFEGEISFDETKSGDILATASIISTPASLVFPRPYVLRCVSSFVENIIPLSSLF</sequence>
<feature type="domain" description="F-box associated beta-propeller type 3" evidence="3">
    <location>
        <begin position="99"/>
        <end position="243"/>
    </location>
</feature>
<evidence type="ECO:0000313" key="4">
    <source>
        <dbReference type="Proteomes" id="UP000790787"/>
    </source>
</evidence>
<keyword evidence="1" id="KW-0472">Membrane</keyword>
<feature type="domain" description="F-box" evidence="2">
    <location>
        <begin position="7"/>
        <end position="41"/>
    </location>
</feature>
<dbReference type="PANTHER" id="PTHR31111:SF19">
    <property type="entry name" value="F-BOX DOMAIN-CONTAINING PROTEIN"/>
    <property type="match status" value="1"/>
</dbReference>
<keyword evidence="4" id="KW-1185">Reference proteome</keyword>
<keyword evidence="1" id="KW-0812">Transmembrane</keyword>
<dbReference type="OrthoDB" id="1289418at2759"/>
<dbReference type="PANTHER" id="PTHR31111">
    <property type="entry name" value="BNAA05G37150D PROTEIN-RELATED"/>
    <property type="match status" value="1"/>
</dbReference>
<keyword evidence="1" id="KW-1133">Transmembrane helix</keyword>
<dbReference type="InterPro" id="IPR017451">
    <property type="entry name" value="F-box-assoc_interact_dom"/>
</dbReference>
<evidence type="ECO:0000259" key="3">
    <source>
        <dbReference type="Pfam" id="PF08268"/>
    </source>
</evidence>
<dbReference type="Pfam" id="PF08268">
    <property type="entry name" value="FBA_3"/>
    <property type="match status" value="1"/>
</dbReference>
<evidence type="ECO:0000313" key="5">
    <source>
        <dbReference type="RefSeq" id="XP_016507899.1"/>
    </source>
</evidence>
<organism evidence="4 5">
    <name type="scientific">Nicotiana tabacum</name>
    <name type="common">Common tobacco</name>
    <dbReference type="NCBI Taxonomy" id="4097"/>
    <lineage>
        <taxon>Eukaryota</taxon>
        <taxon>Viridiplantae</taxon>
        <taxon>Streptophyta</taxon>
        <taxon>Embryophyta</taxon>
        <taxon>Tracheophyta</taxon>
        <taxon>Spermatophyta</taxon>
        <taxon>Magnoliopsida</taxon>
        <taxon>eudicotyledons</taxon>
        <taxon>Gunneridae</taxon>
        <taxon>Pentapetalae</taxon>
        <taxon>asterids</taxon>
        <taxon>lamiids</taxon>
        <taxon>Solanales</taxon>
        <taxon>Solanaceae</taxon>
        <taxon>Nicotianoideae</taxon>
        <taxon>Nicotianeae</taxon>
        <taxon>Nicotiana</taxon>
    </lineage>
</organism>
<dbReference type="SUPFAM" id="SSF81383">
    <property type="entry name" value="F-box domain"/>
    <property type="match status" value="1"/>
</dbReference>
<dbReference type="NCBIfam" id="TIGR01640">
    <property type="entry name" value="F_box_assoc_1"/>
    <property type="match status" value="1"/>
</dbReference>
<dbReference type="Pfam" id="PF00646">
    <property type="entry name" value="F-box"/>
    <property type="match status" value="1"/>
</dbReference>
<name>A0A1S4D3P6_TOBAC</name>
<dbReference type="CDD" id="cd22157">
    <property type="entry name" value="F-box_AtFBW1-like"/>
    <property type="match status" value="1"/>
</dbReference>
<accession>A0A1S4D3P6</accession>
<proteinExistence type="predicted"/>
<dbReference type="Proteomes" id="UP000790787">
    <property type="component" value="Chromosome 6"/>
</dbReference>
<feature type="transmembrane region" description="Helical" evidence="1">
    <location>
        <begin position="207"/>
        <end position="225"/>
    </location>
</feature>
<evidence type="ECO:0000256" key="1">
    <source>
        <dbReference type="SAM" id="Phobius"/>
    </source>
</evidence>
<dbReference type="STRING" id="4097.A0A1S4D3P6"/>
<protein>
    <submittedName>
        <fullName evidence="5">F-box protein At1g60370</fullName>
    </submittedName>
</protein>
<dbReference type="KEGG" id="nta:107825542"/>
<dbReference type="PaxDb" id="4097-A0A1S4D3P6"/>
<reference evidence="5" key="2">
    <citation type="submission" date="2025-08" db="UniProtKB">
        <authorList>
            <consortium name="RefSeq"/>
        </authorList>
    </citation>
    <scope>IDENTIFICATION</scope>
    <source>
        <tissue evidence="5">Leaf</tissue>
    </source>
</reference>
<dbReference type="Gene3D" id="1.20.1280.50">
    <property type="match status" value="1"/>
</dbReference>
<dbReference type="RefSeq" id="XP_016507899.1">
    <property type="nucleotide sequence ID" value="XM_016652413.1"/>
</dbReference>